<keyword evidence="4 7" id="KW-0233">DNA recombination</keyword>
<accession>A0A918TYD8</accession>
<dbReference type="PANTHER" id="PTHR33991:SF1">
    <property type="entry name" value="DNA REPAIR PROTEIN RECO"/>
    <property type="match status" value="1"/>
</dbReference>
<evidence type="ECO:0000256" key="2">
    <source>
        <dbReference type="ARBA" id="ARBA00021310"/>
    </source>
</evidence>
<dbReference type="InterPro" id="IPR042242">
    <property type="entry name" value="RecO_C"/>
</dbReference>
<sequence length="245" mass="26412">MDWQDQGIVLSVRPHGENAAILEVFTAEHGRHLGVVRGGISRKMTPFLQPGNDLALSWRARLEDHLGVFVAEPERLRSALMADRLALLGLNTVTGLLRLALAERDPHPDLWWASRALLDQMQGQGWAAAYLGWELGLLAELGFSLDLSCCAVTGTVADLVYVSPKTGRAVSRGAAGEWAERLLPLPLVLRRLASAEALGPVEAIELAQGFAITGHFLEKALGPVLVRRGLPDARAALVGRLCKGV</sequence>
<dbReference type="RefSeq" id="WP_189412798.1">
    <property type="nucleotide sequence ID" value="NZ_BMYJ01000011.1"/>
</dbReference>
<gene>
    <name evidence="7 9" type="primary">recO</name>
    <name evidence="9" type="ORF">GCM10007315_31200</name>
</gene>
<evidence type="ECO:0000256" key="7">
    <source>
        <dbReference type="HAMAP-Rule" id="MF_00201"/>
    </source>
</evidence>
<dbReference type="GO" id="GO:0006310">
    <property type="term" value="P:DNA recombination"/>
    <property type="evidence" value="ECO:0007669"/>
    <property type="project" value="UniProtKB-UniRule"/>
</dbReference>
<dbReference type="InterPro" id="IPR003717">
    <property type="entry name" value="RecO"/>
</dbReference>
<dbReference type="InterPro" id="IPR012340">
    <property type="entry name" value="NA-bd_OB-fold"/>
</dbReference>
<proteinExistence type="inferred from homology"/>
<feature type="domain" description="DNA replication/recombination mediator RecO N-terminal" evidence="8">
    <location>
        <begin position="1"/>
        <end position="68"/>
    </location>
</feature>
<dbReference type="Gene3D" id="2.40.50.140">
    <property type="entry name" value="Nucleic acid-binding proteins"/>
    <property type="match status" value="1"/>
</dbReference>
<dbReference type="SUPFAM" id="SSF50249">
    <property type="entry name" value="Nucleic acid-binding proteins"/>
    <property type="match status" value="1"/>
</dbReference>
<reference evidence="9" key="2">
    <citation type="submission" date="2020-09" db="EMBL/GenBank/DDBJ databases">
        <authorList>
            <person name="Sun Q."/>
            <person name="Kim S."/>
        </authorList>
    </citation>
    <scope>NUCLEOTIDE SEQUENCE</scope>
    <source>
        <strain evidence="9">KCTC 23310</strain>
    </source>
</reference>
<organism evidence="9 10">
    <name type="scientific">Neogemmobacter tilapiae</name>
    <dbReference type="NCBI Taxonomy" id="875041"/>
    <lineage>
        <taxon>Bacteria</taxon>
        <taxon>Pseudomonadati</taxon>
        <taxon>Pseudomonadota</taxon>
        <taxon>Alphaproteobacteria</taxon>
        <taxon>Rhodobacterales</taxon>
        <taxon>Paracoccaceae</taxon>
        <taxon>Neogemmobacter</taxon>
    </lineage>
</organism>
<dbReference type="HAMAP" id="MF_00201">
    <property type="entry name" value="RecO"/>
    <property type="match status" value="1"/>
</dbReference>
<evidence type="ECO:0000313" key="10">
    <source>
        <dbReference type="Proteomes" id="UP000638981"/>
    </source>
</evidence>
<dbReference type="EMBL" id="BMYJ01000011">
    <property type="protein sequence ID" value="GHC64523.1"/>
    <property type="molecule type" value="Genomic_DNA"/>
</dbReference>
<dbReference type="SUPFAM" id="SSF57863">
    <property type="entry name" value="ArfGap/RecO-like zinc finger"/>
    <property type="match status" value="1"/>
</dbReference>
<evidence type="ECO:0000256" key="4">
    <source>
        <dbReference type="ARBA" id="ARBA00023172"/>
    </source>
</evidence>
<dbReference type="PANTHER" id="PTHR33991">
    <property type="entry name" value="DNA REPAIR PROTEIN RECO"/>
    <property type="match status" value="1"/>
</dbReference>
<dbReference type="AlphaFoldDB" id="A0A918TYD8"/>
<comment type="similarity">
    <text evidence="1 7">Belongs to the RecO family.</text>
</comment>
<keyword evidence="10" id="KW-1185">Reference proteome</keyword>
<dbReference type="Pfam" id="PF11967">
    <property type="entry name" value="RecO_N"/>
    <property type="match status" value="1"/>
</dbReference>
<name>A0A918TYD8_9RHOB</name>
<dbReference type="Proteomes" id="UP000638981">
    <property type="component" value="Unassembled WGS sequence"/>
</dbReference>
<keyword evidence="3 7" id="KW-0227">DNA damage</keyword>
<dbReference type="Gene3D" id="1.20.1440.120">
    <property type="entry name" value="Recombination protein O, C-terminal domain"/>
    <property type="match status" value="1"/>
</dbReference>
<evidence type="ECO:0000259" key="8">
    <source>
        <dbReference type="Pfam" id="PF11967"/>
    </source>
</evidence>
<evidence type="ECO:0000256" key="6">
    <source>
        <dbReference type="ARBA" id="ARBA00033409"/>
    </source>
</evidence>
<protein>
    <recommendedName>
        <fullName evidence="2 7">DNA repair protein RecO</fullName>
    </recommendedName>
    <alternativeName>
        <fullName evidence="6 7">Recombination protein O</fullName>
    </alternativeName>
</protein>
<dbReference type="InterPro" id="IPR037278">
    <property type="entry name" value="ARFGAP/RecO"/>
</dbReference>
<dbReference type="Pfam" id="PF02565">
    <property type="entry name" value="RecO_C"/>
    <property type="match status" value="1"/>
</dbReference>
<comment type="caution">
    <text evidence="9">The sequence shown here is derived from an EMBL/GenBank/DDBJ whole genome shotgun (WGS) entry which is preliminary data.</text>
</comment>
<dbReference type="NCBIfam" id="TIGR00613">
    <property type="entry name" value="reco"/>
    <property type="match status" value="1"/>
</dbReference>
<comment type="function">
    <text evidence="7">Involved in DNA repair and RecF pathway recombination.</text>
</comment>
<evidence type="ECO:0000256" key="5">
    <source>
        <dbReference type="ARBA" id="ARBA00023204"/>
    </source>
</evidence>
<dbReference type="GO" id="GO:0043590">
    <property type="term" value="C:bacterial nucleoid"/>
    <property type="evidence" value="ECO:0007669"/>
    <property type="project" value="TreeGrafter"/>
</dbReference>
<dbReference type="InterPro" id="IPR022572">
    <property type="entry name" value="DNA_rep/recomb_RecO_N"/>
</dbReference>
<keyword evidence="5 7" id="KW-0234">DNA repair</keyword>
<reference evidence="9" key="1">
    <citation type="journal article" date="2014" name="Int. J. Syst. Evol. Microbiol.">
        <title>Complete genome sequence of Corynebacterium casei LMG S-19264T (=DSM 44701T), isolated from a smear-ripened cheese.</title>
        <authorList>
            <consortium name="US DOE Joint Genome Institute (JGI-PGF)"/>
            <person name="Walter F."/>
            <person name="Albersmeier A."/>
            <person name="Kalinowski J."/>
            <person name="Ruckert C."/>
        </authorList>
    </citation>
    <scope>NUCLEOTIDE SEQUENCE</scope>
    <source>
        <strain evidence="9">KCTC 23310</strain>
    </source>
</reference>
<evidence type="ECO:0000313" key="9">
    <source>
        <dbReference type="EMBL" id="GHC64523.1"/>
    </source>
</evidence>
<evidence type="ECO:0000256" key="3">
    <source>
        <dbReference type="ARBA" id="ARBA00022763"/>
    </source>
</evidence>
<dbReference type="GO" id="GO:0006302">
    <property type="term" value="P:double-strand break repair"/>
    <property type="evidence" value="ECO:0007669"/>
    <property type="project" value="TreeGrafter"/>
</dbReference>
<evidence type="ECO:0000256" key="1">
    <source>
        <dbReference type="ARBA" id="ARBA00007452"/>
    </source>
</evidence>